<dbReference type="GO" id="GO:0020037">
    <property type="term" value="F:heme binding"/>
    <property type="evidence" value="ECO:0007669"/>
    <property type="project" value="InterPro"/>
</dbReference>
<dbReference type="Pfam" id="PF07700">
    <property type="entry name" value="HNOB"/>
    <property type="match status" value="1"/>
</dbReference>
<feature type="domain" description="Haem NO binding associated" evidence="5">
    <location>
        <begin position="241"/>
        <end position="389"/>
    </location>
</feature>
<dbReference type="InterPro" id="IPR038158">
    <property type="entry name" value="H-NOX_domain_sf"/>
</dbReference>
<evidence type="ECO:0000259" key="5">
    <source>
        <dbReference type="Pfam" id="PF07701"/>
    </source>
</evidence>
<dbReference type="InterPro" id="IPR024096">
    <property type="entry name" value="NO_sig/Golgi_transp_ligand-bd"/>
</dbReference>
<dbReference type="InterPro" id="IPR011645">
    <property type="entry name" value="HNOB_dom_associated"/>
</dbReference>
<evidence type="ECO:0000256" key="1">
    <source>
        <dbReference type="ARBA" id="ARBA00012202"/>
    </source>
</evidence>
<keyword evidence="6" id="KW-0456">Lyase</keyword>
<dbReference type="FunFam" id="3.30.450.260:FF:000002">
    <property type="entry name" value="guanylate cyclase soluble subunit alpha-2"/>
    <property type="match status" value="1"/>
</dbReference>
<dbReference type="Pfam" id="PF07701">
    <property type="entry name" value="HNOBA"/>
    <property type="match status" value="1"/>
</dbReference>
<dbReference type="InterPro" id="IPR011644">
    <property type="entry name" value="Heme_NO-bd"/>
</dbReference>
<dbReference type="OrthoDB" id="6127067at2759"/>
<protein>
    <recommendedName>
        <fullName evidence="1">guanylate cyclase</fullName>
        <ecNumber evidence="1">4.6.1.2</ecNumber>
    </recommendedName>
</protein>
<dbReference type="GO" id="GO:0008074">
    <property type="term" value="C:guanylate cyclase complex, soluble"/>
    <property type="evidence" value="ECO:0007669"/>
    <property type="project" value="TreeGrafter"/>
</dbReference>
<dbReference type="PANTHER" id="PTHR45655:SF6">
    <property type="entry name" value="HEAD-SPECIFIC GUANYLATE CYCLASE"/>
    <property type="match status" value="1"/>
</dbReference>
<dbReference type="Gene3D" id="3.90.1520.10">
    <property type="entry name" value="H-NOX domain"/>
    <property type="match status" value="1"/>
</dbReference>
<dbReference type="GO" id="GO:0004383">
    <property type="term" value="F:guanylate cyclase activity"/>
    <property type="evidence" value="ECO:0007669"/>
    <property type="project" value="UniProtKB-EC"/>
</dbReference>
<comment type="caution">
    <text evidence="6">The sequence shown here is derived from an EMBL/GenBank/DDBJ whole genome shotgun (WGS) entry which is preliminary data.</text>
</comment>
<dbReference type="SUPFAM" id="SSF111126">
    <property type="entry name" value="Ligand-binding domain in the NO signalling and Golgi transport"/>
    <property type="match status" value="1"/>
</dbReference>
<organism evidence="6 7">
    <name type="scientific">Acanthosepion pharaonis</name>
    <name type="common">Pharaoh cuttlefish</name>
    <name type="synonym">Sepia pharaonis</name>
    <dbReference type="NCBI Taxonomy" id="158019"/>
    <lineage>
        <taxon>Eukaryota</taxon>
        <taxon>Metazoa</taxon>
        <taxon>Spiralia</taxon>
        <taxon>Lophotrochozoa</taxon>
        <taxon>Mollusca</taxon>
        <taxon>Cephalopoda</taxon>
        <taxon>Coleoidea</taxon>
        <taxon>Decapodiformes</taxon>
        <taxon>Sepiida</taxon>
        <taxon>Sepiina</taxon>
        <taxon>Sepiidae</taxon>
        <taxon>Acanthosepion</taxon>
    </lineage>
</organism>
<dbReference type="Proteomes" id="UP000597762">
    <property type="component" value="Unassembled WGS sequence"/>
</dbReference>
<evidence type="ECO:0000259" key="4">
    <source>
        <dbReference type="Pfam" id="PF07700"/>
    </source>
</evidence>
<reference evidence="6" key="1">
    <citation type="submission" date="2021-01" db="EMBL/GenBank/DDBJ databases">
        <authorList>
            <person name="Li R."/>
            <person name="Bekaert M."/>
        </authorList>
    </citation>
    <scope>NUCLEOTIDE SEQUENCE</scope>
    <source>
        <strain evidence="6">Farmed</strain>
    </source>
</reference>
<keyword evidence="3" id="KW-0141">cGMP biosynthesis</keyword>
<dbReference type="EC" id="4.6.1.2" evidence="1"/>
<sequence>MEPVAKTLCIYILNEVDIDWEKFGLSTCDPEARYLDYDDDLVVKIISATARLSGCRTFNEQLQKLGVEYFKICAQEYGRSLRSVGSNLLEFYSNIDGLHDHIWNSSEFGSRVPPSFRCATEGGKLVVHLYTDRPQMRHYMGGVVLATGVILFSVPDLTVEVSQYNKPSQQIHHAVITLSKTDPTSDCSGIVSPTSSTKTICPSRTTPTGAGALAAMGPAPNGPSLLPEHHSHVSNQPSDSKISVMTFCKTFPFHVIFDRNLQITQLGSALMKMIAPSISTKGLFFGTYFELVRPRVKMDYMSFLSRVNSTFVLSTTQFSRGSEAINEQMELKGQMIHLQESDAILFIGSPSVEKLDEMIGKGIYISDIPIHDATRDVILVGEQSKAQVTGNNIL</sequence>
<keyword evidence="7" id="KW-1185">Reference proteome</keyword>
<dbReference type="GO" id="GO:0070482">
    <property type="term" value="P:response to oxygen levels"/>
    <property type="evidence" value="ECO:0007669"/>
    <property type="project" value="TreeGrafter"/>
</dbReference>
<dbReference type="GO" id="GO:0000166">
    <property type="term" value="F:nucleotide binding"/>
    <property type="evidence" value="ECO:0007669"/>
    <property type="project" value="UniProtKB-KW"/>
</dbReference>
<feature type="domain" description="Heme NO-binding" evidence="4">
    <location>
        <begin position="35"/>
        <end position="152"/>
    </location>
</feature>
<dbReference type="PANTHER" id="PTHR45655">
    <property type="entry name" value="GUANYLATE CYCLASE SOLUBLE SUBUNIT BETA-2"/>
    <property type="match status" value="1"/>
</dbReference>
<dbReference type="EMBL" id="CAHIKZ030001314">
    <property type="protein sequence ID" value="CAE1259698.1"/>
    <property type="molecule type" value="Genomic_DNA"/>
</dbReference>
<keyword evidence="2" id="KW-0547">Nucleotide-binding</keyword>
<evidence type="ECO:0000256" key="3">
    <source>
        <dbReference type="ARBA" id="ARBA00023293"/>
    </source>
</evidence>
<proteinExistence type="predicted"/>
<dbReference type="GO" id="GO:0019934">
    <property type="term" value="P:cGMP-mediated signaling"/>
    <property type="evidence" value="ECO:0007669"/>
    <property type="project" value="TreeGrafter"/>
</dbReference>
<evidence type="ECO:0000256" key="2">
    <source>
        <dbReference type="ARBA" id="ARBA00022741"/>
    </source>
</evidence>
<name>A0A812C9B3_ACAPH</name>
<dbReference type="Gene3D" id="3.30.450.260">
    <property type="entry name" value="Haem NO binding associated domain"/>
    <property type="match status" value="1"/>
</dbReference>
<dbReference type="InterPro" id="IPR042463">
    <property type="entry name" value="HNOB_dom_associated_sf"/>
</dbReference>
<gene>
    <name evidence="6" type="ORF">SPHA_31800</name>
</gene>
<dbReference type="AlphaFoldDB" id="A0A812C9B3"/>
<evidence type="ECO:0000313" key="6">
    <source>
        <dbReference type="EMBL" id="CAE1259698.1"/>
    </source>
</evidence>
<accession>A0A812C9B3</accession>
<evidence type="ECO:0000313" key="7">
    <source>
        <dbReference type="Proteomes" id="UP000597762"/>
    </source>
</evidence>